<dbReference type="FunFam" id="3.90.930.12:FF:000008">
    <property type="entry name" value="50S ribosomal protein L6"/>
    <property type="match status" value="1"/>
</dbReference>
<evidence type="ECO:0000313" key="7">
    <source>
        <dbReference type="EMBL" id="MBX8631900.1"/>
    </source>
</evidence>
<protein>
    <recommendedName>
        <fullName evidence="5">Large ribosomal subunit protein uL6</fullName>
    </recommendedName>
</protein>
<feature type="domain" description="Large ribosomal subunit protein uL6 alpha-beta" evidence="6">
    <location>
        <begin position="97"/>
        <end position="171"/>
    </location>
</feature>
<comment type="similarity">
    <text evidence="5">Belongs to the universal ribosomal protein uL6 family.</text>
</comment>
<evidence type="ECO:0000256" key="5">
    <source>
        <dbReference type="HAMAP-Rule" id="MF_01365"/>
    </source>
</evidence>
<keyword evidence="2 5" id="KW-0694">RNA-binding</keyword>
<dbReference type="EMBL" id="JAHEAC010000086">
    <property type="protein sequence ID" value="MBX8644681.1"/>
    <property type="molecule type" value="Genomic_DNA"/>
</dbReference>
<dbReference type="NCBIfam" id="TIGR03653">
    <property type="entry name" value="uL6_arch"/>
    <property type="match status" value="1"/>
</dbReference>
<evidence type="ECO:0000256" key="2">
    <source>
        <dbReference type="ARBA" id="ARBA00022884"/>
    </source>
</evidence>
<keyword evidence="4 5" id="KW-0687">Ribonucleoprotein</keyword>
<dbReference type="NCBIfam" id="NF004037">
    <property type="entry name" value="PRK05518.1"/>
    <property type="match status" value="1"/>
</dbReference>
<evidence type="ECO:0000256" key="1">
    <source>
        <dbReference type="ARBA" id="ARBA00022730"/>
    </source>
</evidence>
<organism evidence="8 9">
    <name type="scientific">Candidatus Sysuiplasma superficiale</name>
    <dbReference type="NCBI Taxonomy" id="2823368"/>
    <lineage>
        <taxon>Archaea</taxon>
        <taxon>Methanobacteriati</taxon>
        <taxon>Thermoplasmatota</taxon>
        <taxon>Thermoplasmata</taxon>
        <taxon>Candidatus Sysuiplasmatales</taxon>
        <taxon>Candidatus Sysuiplasmataceae</taxon>
        <taxon>Candidatus Sysuiplasma</taxon>
    </lineage>
</organism>
<dbReference type="Proteomes" id="UP000716004">
    <property type="component" value="Unassembled WGS sequence"/>
</dbReference>
<evidence type="ECO:0000313" key="8">
    <source>
        <dbReference type="EMBL" id="MBX8644681.1"/>
    </source>
</evidence>
<comment type="subunit">
    <text evidence="5">Part of the 50S ribosomal subunit.</text>
</comment>
<comment type="caution">
    <text evidence="8">The sequence shown here is derived from an EMBL/GenBank/DDBJ whole genome shotgun (WGS) entry which is preliminary data.</text>
</comment>
<sequence>MVVSGHEEREITIPAGVSASLSGDTVSVRGKAGEVRKRFDFGRIDTRASASKLVLSIDMPSKAELAKLNTIVSEIKTMMEGVLNGYEYRLRIVYAHFPIKVQVKGQEVIIENFLGERYPRKARIEKGARVSVTGDQVVVSSPDIEGAGQTAANIERATRIKNYDKRVFQDGIYIVSKAGKLIA</sequence>
<dbReference type="InterPro" id="IPR036789">
    <property type="entry name" value="Ribosomal_uL6-like_a/b-dom_sf"/>
</dbReference>
<dbReference type="PANTHER" id="PTHR11655">
    <property type="entry name" value="60S/50S RIBOSOMAL PROTEIN L6/L9"/>
    <property type="match status" value="1"/>
</dbReference>
<dbReference type="InterPro" id="IPR000702">
    <property type="entry name" value="Ribosomal_uL6-like"/>
</dbReference>
<reference evidence="8" key="1">
    <citation type="submission" date="2021-05" db="EMBL/GenBank/DDBJ databases">
        <title>Genomic insights into ecological role and evolution of a novel Thermoplasmata order Candidatus Sysuiplasmatales.</title>
        <authorList>
            <person name="Yuan Y."/>
        </authorList>
    </citation>
    <scope>NUCLEOTIDE SEQUENCE</scope>
    <source>
        <strain evidence="8">TUT19-bin139</strain>
        <strain evidence="7">YP2-bin.285</strain>
    </source>
</reference>
<dbReference type="AlphaFoldDB" id="A0A8J8CGS5"/>
<dbReference type="GO" id="GO:0019843">
    <property type="term" value="F:rRNA binding"/>
    <property type="evidence" value="ECO:0007669"/>
    <property type="project" value="UniProtKB-UniRule"/>
</dbReference>
<proteinExistence type="inferred from homology"/>
<keyword evidence="1 5" id="KW-0699">rRNA-binding</keyword>
<dbReference type="SUPFAM" id="SSF56053">
    <property type="entry name" value="Ribosomal protein L6"/>
    <property type="match status" value="2"/>
</dbReference>
<comment type="function">
    <text evidence="5">This protein binds to the 23S rRNA, and is important in its secondary structure. It is located near the subunit interface in the base of the L7/L12 stalk, and near the tRNA binding site of the peptidyltransferase center.</text>
</comment>
<dbReference type="InterPro" id="IPR019907">
    <property type="entry name" value="Ribosomal_uL6_arc"/>
</dbReference>
<dbReference type="GO" id="GO:0022625">
    <property type="term" value="C:cytosolic large ribosomal subunit"/>
    <property type="evidence" value="ECO:0007669"/>
    <property type="project" value="UniProtKB-UniRule"/>
</dbReference>
<dbReference type="EMBL" id="JAGVSJ010000010">
    <property type="protein sequence ID" value="MBX8631900.1"/>
    <property type="molecule type" value="Genomic_DNA"/>
</dbReference>
<dbReference type="Proteomes" id="UP000750197">
    <property type="component" value="Unassembled WGS sequence"/>
</dbReference>
<evidence type="ECO:0000256" key="4">
    <source>
        <dbReference type="ARBA" id="ARBA00023274"/>
    </source>
</evidence>
<evidence type="ECO:0000256" key="3">
    <source>
        <dbReference type="ARBA" id="ARBA00022980"/>
    </source>
</evidence>
<dbReference type="GO" id="GO:0002181">
    <property type="term" value="P:cytoplasmic translation"/>
    <property type="evidence" value="ECO:0007669"/>
    <property type="project" value="TreeGrafter"/>
</dbReference>
<dbReference type="Pfam" id="PF00347">
    <property type="entry name" value="Ribosomal_L6"/>
    <property type="match status" value="1"/>
</dbReference>
<accession>A0A8J8CGS5</accession>
<dbReference type="PIRSF" id="PIRSF002162">
    <property type="entry name" value="Ribosomal_L6"/>
    <property type="match status" value="1"/>
</dbReference>
<dbReference type="Gene3D" id="3.90.930.12">
    <property type="entry name" value="Ribosomal protein L6, alpha-beta domain"/>
    <property type="match status" value="2"/>
</dbReference>
<gene>
    <name evidence="5" type="primary">rpl6</name>
    <name evidence="7" type="ORF">J9259_05205</name>
    <name evidence="8" type="ORF">KIY12_08180</name>
</gene>
<dbReference type="GO" id="GO:0003735">
    <property type="term" value="F:structural constituent of ribosome"/>
    <property type="evidence" value="ECO:0007669"/>
    <property type="project" value="UniProtKB-UniRule"/>
</dbReference>
<dbReference type="PANTHER" id="PTHR11655:SF16">
    <property type="entry name" value="60S RIBOSOMAL PROTEIN L9"/>
    <property type="match status" value="1"/>
</dbReference>
<dbReference type="InterPro" id="IPR020040">
    <property type="entry name" value="Ribosomal_uL6_a/b-dom"/>
</dbReference>
<evidence type="ECO:0000313" key="9">
    <source>
        <dbReference type="Proteomes" id="UP000750197"/>
    </source>
</evidence>
<keyword evidence="3 5" id="KW-0689">Ribosomal protein</keyword>
<name>A0A8J8CGS5_9ARCH</name>
<evidence type="ECO:0000259" key="6">
    <source>
        <dbReference type="Pfam" id="PF00347"/>
    </source>
</evidence>
<dbReference type="HAMAP" id="MF_01365_A">
    <property type="entry name" value="Ribosomal_uL6_A"/>
    <property type="match status" value="1"/>
</dbReference>